<dbReference type="GO" id="GO:0003697">
    <property type="term" value="F:single-stranded DNA binding"/>
    <property type="evidence" value="ECO:0007669"/>
    <property type="project" value="InterPro"/>
</dbReference>
<dbReference type="InterPro" id="IPR044947">
    <property type="entry name" value="Phage_T4_Gp32_ssDNA-bd_sf"/>
</dbReference>
<evidence type="ECO:0000256" key="1">
    <source>
        <dbReference type="SAM" id="MobiDB-lite"/>
    </source>
</evidence>
<feature type="region of interest" description="Disordered" evidence="1">
    <location>
        <begin position="245"/>
        <end position="317"/>
    </location>
</feature>
<protein>
    <submittedName>
        <fullName evidence="2">Uncharacterized protein</fullName>
    </submittedName>
</protein>
<feature type="compositionally biased region" description="Basic and acidic residues" evidence="1">
    <location>
        <begin position="246"/>
        <end position="283"/>
    </location>
</feature>
<sequence>MPKPSRRSTKEELMRRLEGDYNRKKGGGSLFRTDLQGVNFWQCKETDHLLDIIPYTAGDMDPVEPRSESYVLELYVHNNVGQTEGMIVCMAETFKKPCPICEERRRLIKKGEDDQRIKDLTPSRYPRSIYNIVCYDSREEEDKGVQVWHTSNYLLQQYLLALAKRPVRPGQKSVEPFIAFMDLDEGKTIVFKREGKKESTKYIGLRFEDRNYKIDDEIANSAHVLDELIHWPSYDEVYQEFWGTAPEEKEKEETSDRGKKYEEAVTEGEKEEQPTRSRRRSVEEKEDVPDPPPTRSRRQATEETEGPAKGKNLCPAGKNFGVDIDELKECDKCGVWKECAKEADAIEKAKRK</sequence>
<accession>A0A6M3M8A8</accession>
<organism evidence="2">
    <name type="scientific">viral metagenome</name>
    <dbReference type="NCBI Taxonomy" id="1070528"/>
    <lineage>
        <taxon>unclassified sequences</taxon>
        <taxon>metagenomes</taxon>
        <taxon>organismal metagenomes</taxon>
    </lineage>
</organism>
<proteinExistence type="predicted"/>
<gene>
    <name evidence="2" type="ORF">MM171B01293_0006</name>
</gene>
<dbReference type="Gene3D" id="3.90.198.10">
    <property type="entry name" value="Replication Fork Single-Stranded Dna Binding Protein"/>
    <property type="match status" value="1"/>
</dbReference>
<name>A0A6M3M8A8_9ZZZZ</name>
<reference evidence="2" key="1">
    <citation type="submission" date="2020-03" db="EMBL/GenBank/DDBJ databases">
        <title>The deep terrestrial virosphere.</title>
        <authorList>
            <person name="Holmfeldt K."/>
            <person name="Nilsson E."/>
            <person name="Simone D."/>
            <person name="Lopez-Fernandez M."/>
            <person name="Wu X."/>
            <person name="de Brujin I."/>
            <person name="Lundin D."/>
            <person name="Andersson A."/>
            <person name="Bertilsson S."/>
            <person name="Dopson M."/>
        </authorList>
    </citation>
    <scope>NUCLEOTIDE SEQUENCE</scope>
    <source>
        <strain evidence="2">MM171B01293</strain>
    </source>
</reference>
<evidence type="ECO:0000313" key="2">
    <source>
        <dbReference type="EMBL" id="QJB02420.1"/>
    </source>
</evidence>
<dbReference type="EMBL" id="MT143782">
    <property type="protein sequence ID" value="QJB02420.1"/>
    <property type="molecule type" value="Genomic_DNA"/>
</dbReference>
<dbReference type="AlphaFoldDB" id="A0A6M3M8A8"/>